<gene>
    <name evidence="3" type="ORF">PGUG_02176</name>
</gene>
<dbReference type="GeneID" id="5128358"/>
<dbReference type="InterPro" id="IPR012942">
    <property type="entry name" value="SRR1-like"/>
</dbReference>
<evidence type="ECO:0000256" key="1">
    <source>
        <dbReference type="ARBA" id="ARBA00009856"/>
    </source>
</evidence>
<organism evidence="3 4">
    <name type="scientific">Meyerozyma guilliermondii (strain ATCC 6260 / CBS 566 / DSM 6381 / JCM 1539 / NBRC 10279 / NRRL Y-324)</name>
    <name type="common">Yeast</name>
    <name type="synonym">Candida guilliermondii</name>
    <dbReference type="NCBI Taxonomy" id="294746"/>
    <lineage>
        <taxon>Eukaryota</taxon>
        <taxon>Fungi</taxon>
        <taxon>Dikarya</taxon>
        <taxon>Ascomycota</taxon>
        <taxon>Saccharomycotina</taxon>
        <taxon>Pichiomycetes</taxon>
        <taxon>Debaryomycetaceae</taxon>
        <taxon>Meyerozyma</taxon>
    </lineage>
</organism>
<dbReference type="FunCoup" id="A5DFX5">
    <property type="interactions" value="70"/>
</dbReference>
<dbReference type="InParanoid" id="A5DFX5"/>
<evidence type="ECO:0000313" key="3">
    <source>
        <dbReference type="EMBL" id="EDK38078.2"/>
    </source>
</evidence>
<dbReference type="VEuPathDB" id="FungiDB:PGUG_02176"/>
<dbReference type="eggNOG" id="KOG3131">
    <property type="taxonomic scope" value="Eukaryota"/>
</dbReference>
<dbReference type="GO" id="GO:0005737">
    <property type="term" value="C:cytoplasm"/>
    <property type="evidence" value="ECO:0007669"/>
    <property type="project" value="TreeGrafter"/>
</dbReference>
<keyword evidence="4" id="KW-1185">Reference proteome</keyword>
<dbReference type="HOGENOM" id="CLU_084828_0_0_1"/>
<dbReference type="PANTHER" id="PTHR28626:SF3">
    <property type="entry name" value="SRR1-LIKE PROTEIN"/>
    <property type="match status" value="1"/>
</dbReference>
<evidence type="ECO:0000259" key="2">
    <source>
        <dbReference type="Pfam" id="PF07985"/>
    </source>
</evidence>
<dbReference type="EMBL" id="CH408156">
    <property type="protein sequence ID" value="EDK38078.2"/>
    <property type="molecule type" value="Genomic_DNA"/>
</dbReference>
<dbReference type="OMA" id="THIRCLA"/>
<comment type="similarity">
    <text evidence="1">Belongs to the SRR1 family.</text>
</comment>
<accession>A5DFX5</accession>
<dbReference type="InterPro" id="IPR040044">
    <property type="entry name" value="SRR1L"/>
</dbReference>
<sequence>MEKIVDRINVAEQDIGKAELLSIIVSELEDLDISHIICLALGSPESSSAARYQLALLKKLVEAFKISPSKVFLYDPVFTDTDKQVITSLGYLLESLESAVKSCSEEPSTSNEQSEKTEINAKDKTTSRTLYFLPHASLELTEEVLSRYHARYLLANDAIAHTDRLTTRKLYDNYRTLSYLVSLTEQSSVDTQFQTVKKKRRQKANVFVEPKLDFSADNMYFNSTTIKRLPTEGPWGNAFTDLALHKLDYK</sequence>
<protein>
    <recommendedName>
        <fullName evidence="2">SRR1-like domain-containing protein</fullName>
    </recommendedName>
</protein>
<evidence type="ECO:0000313" key="4">
    <source>
        <dbReference type="Proteomes" id="UP000001997"/>
    </source>
</evidence>
<dbReference type="PANTHER" id="PTHR28626">
    <property type="entry name" value="SRR1-LIKE PROTEIN"/>
    <property type="match status" value="1"/>
</dbReference>
<dbReference type="OrthoDB" id="551431at2759"/>
<dbReference type="GO" id="GO:0005634">
    <property type="term" value="C:nucleus"/>
    <property type="evidence" value="ECO:0007669"/>
    <property type="project" value="TreeGrafter"/>
</dbReference>
<dbReference type="Pfam" id="PF07985">
    <property type="entry name" value="SRR1"/>
    <property type="match status" value="1"/>
</dbReference>
<dbReference type="Proteomes" id="UP000001997">
    <property type="component" value="Unassembled WGS sequence"/>
</dbReference>
<proteinExistence type="inferred from homology"/>
<dbReference type="KEGG" id="pgu:PGUG_02176"/>
<dbReference type="RefSeq" id="XP_001486505.2">
    <property type="nucleotide sequence ID" value="XM_001486455.1"/>
</dbReference>
<dbReference type="AlphaFoldDB" id="A5DFX5"/>
<feature type="domain" description="SRR1-like" evidence="2">
    <location>
        <begin position="28"/>
        <end position="245"/>
    </location>
</feature>
<reference evidence="3 4" key="1">
    <citation type="journal article" date="2009" name="Nature">
        <title>Evolution of pathogenicity and sexual reproduction in eight Candida genomes.</title>
        <authorList>
            <person name="Butler G."/>
            <person name="Rasmussen M.D."/>
            <person name="Lin M.F."/>
            <person name="Santos M.A."/>
            <person name="Sakthikumar S."/>
            <person name="Munro C.A."/>
            <person name="Rheinbay E."/>
            <person name="Grabherr M."/>
            <person name="Forche A."/>
            <person name="Reedy J.L."/>
            <person name="Agrafioti I."/>
            <person name="Arnaud M.B."/>
            <person name="Bates S."/>
            <person name="Brown A.J."/>
            <person name="Brunke S."/>
            <person name="Costanzo M.C."/>
            <person name="Fitzpatrick D.A."/>
            <person name="de Groot P.W."/>
            <person name="Harris D."/>
            <person name="Hoyer L.L."/>
            <person name="Hube B."/>
            <person name="Klis F.M."/>
            <person name="Kodira C."/>
            <person name="Lennard N."/>
            <person name="Logue M.E."/>
            <person name="Martin R."/>
            <person name="Neiman A.M."/>
            <person name="Nikolaou E."/>
            <person name="Quail M.A."/>
            <person name="Quinn J."/>
            <person name="Santos M.C."/>
            <person name="Schmitzberger F.F."/>
            <person name="Sherlock G."/>
            <person name="Shah P."/>
            <person name="Silverstein K.A."/>
            <person name="Skrzypek M.S."/>
            <person name="Soll D."/>
            <person name="Staggs R."/>
            <person name="Stansfield I."/>
            <person name="Stumpf M.P."/>
            <person name="Sudbery P.E."/>
            <person name="Srikantha T."/>
            <person name="Zeng Q."/>
            <person name="Berman J."/>
            <person name="Berriman M."/>
            <person name="Heitman J."/>
            <person name="Gow N.A."/>
            <person name="Lorenz M.C."/>
            <person name="Birren B.W."/>
            <person name="Kellis M."/>
            <person name="Cuomo C.A."/>
        </authorList>
    </citation>
    <scope>NUCLEOTIDE SEQUENCE [LARGE SCALE GENOMIC DNA]</scope>
    <source>
        <strain evidence="4">ATCC 6260 / CBS 566 / DSM 6381 / JCM 1539 / NBRC 10279 / NRRL Y-324</strain>
    </source>
</reference>
<name>A5DFX5_PICGU</name>